<comment type="caution">
    <text evidence="1">The sequence shown here is derived from an EMBL/GenBank/DDBJ whole genome shotgun (WGS) entry which is preliminary data.</text>
</comment>
<reference evidence="1" key="1">
    <citation type="submission" date="2020-05" db="EMBL/GenBank/DDBJ databases">
        <title>Mycena genomes resolve the evolution of fungal bioluminescence.</title>
        <authorList>
            <person name="Tsai I.J."/>
        </authorList>
    </citation>
    <scope>NUCLEOTIDE SEQUENCE</scope>
    <source>
        <strain evidence="1">171206Taipei</strain>
    </source>
</reference>
<dbReference type="EMBL" id="JACAZF010000011">
    <property type="protein sequence ID" value="KAF7292637.1"/>
    <property type="molecule type" value="Genomic_DNA"/>
</dbReference>
<evidence type="ECO:0000313" key="1">
    <source>
        <dbReference type="EMBL" id="KAF7292637.1"/>
    </source>
</evidence>
<dbReference type="Proteomes" id="UP000636479">
    <property type="component" value="Unassembled WGS sequence"/>
</dbReference>
<dbReference type="GeneID" id="59350655"/>
<name>A0A8H6VSR8_9AGAR</name>
<evidence type="ECO:0008006" key="3">
    <source>
        <dbReference type="Google" id="ProtNLM"/>
    </source>
</evidence>
<gene>
    <name evidence="1" type="ORF">MIND_01161600</name>
</gene>
<accession>A0A8H6VSR8</accession>
<sequence length="413" mass="45835">MAKLGGLPAELIDAICAGLRRRDLAAFIRTDRHLSRRCLRTLEGSPMLAEHVNIMLMCASVFLRALVSLMRVASGWQLEPLLQGFAKLHVSAYISPPPPLFACLVSSSDLHFPLLQMCDLPGSPTPPIVDFLEEHPHISSLVVSYPPSRTPQSDIEIPPTLRLPLLNKFNGPPSFAVMLLPHARVERPHILWPASSFTAESVQTVFAAAARAAVEVSVIRNTVPRYSTFIAAAAATHLPNIQVFTMVVNAPAVPDERVTFYASVTSALPALTALTTIRLHEFDSVRRFYDESRTTESFDAEAEEEFAIVRRWSAVCPTLVRVAVQLFYEWLCPTAAVGTNSVWVPSKVVPRATGVSRSRSMWWAKKVLTDETLPSTYLRYLREMIGTEAADDMDPRTALEEFKTRHDALHVVQ</sequence>
<dbReference type="AlphaFoldDB" id="A0A8H6VSR8"/>
<protein>
    <recommendedName>
        <fullName evidence="3">F-box domain-containing protein</fullName>
    </recommendedName>
</protein>
<dbReference type="RefSeq" id="XP_037215065.1">
    <property type="nucleotide sequence ID" value="XM_037368139.1"/>
</dbReference>
<organism evidence="1 2">
    <name type="scientific">Mycena indigotica</name>
    <dbReference type="NCBI Taxonomy" id="2126181"/>
    <lineage>
        <taxon>Eukaryota</taxon>
        <taxon>Fungi</taxon>
        <taxon>Dikarya</taxon>
        <taxon>Basidiomycota</taxon>
        <taxon>Agaricomycotina</taxon>
        <taxon>Agaricomycetes</taxon>
        <taxon>Agaricomycetidae</taxon>
        <taxon>Agaricales</taxon>
        <taxon>Marasmiineae</taxon>
        <taxon>Mycenaceae</taxon>
        <taxon>Mycena</taxon>
    </lineage>
</organism>
<keyword evidence="2" id="KW-1185">Reference proteome</keyword>
<proteinExistence type="predicted"/>
<evidence type="ECO:0000313" key="2">
    <source>
        <dbReference type="Proteomes" id="UP000636479"/>
    </source>
</evidence>
<dbReference type="OrthoDB" id="2833533at2759"/>